<dbReference type="AlphaFoldDB" id="A0A699KV62"/>
<accession>A0A699KV62</accession>
<evidence type="ECO:0000313" key="1">
    <source>
        <dbReference type="EMBL" id="GFB04145.1"/>
    </source>
</evidence>
<comment type="caution">
    <text evidence="1">The sequence shown here is derived from an EMBL/GenBank/DDBJ whole genome shotgun (WGS) entry which is preliminary data.</text>
</comment>
<protein>
    <submittedName>
        <fullName evidence="1">Uncharacterized protein</fullName>
    </submittedName>
</protein>
<organism evidence="1">
    <name type="scientific">Tanacetum cinerariifolium</name>
    <name type="common">Dalmatian daisy</name>
    <name type="synonym">Chrysanthemum cinerariifolium</name>
    <dbReference type="NCBI Taxonomy" id="118510"/>
    <lineage>
        <taxon>Eukaryota</taxon>
        <taxon>Viridiplantae</taxon>
        <taxon>Streptophyta</taxon>
        <taxon>Embryophyta</taxon>
        <taxon>Tracheophyta</taxon>
        <taxon>Spermatophyta</taxon>
        <taxon>Magnoliopsida</taxon>
        <taxon>eudicotyledons</taxon>
        <taxon>Gunneridae</taxon>
        <taxon>Pentapetalae</taxon>
        <taxon>asterids</taxon>
        <taxon>campanulids</taxon>
        <taxon>Asterales</taxon>
        <taxon>Asteraceae</taxon>
        <taxon>Asteroideae</taxon>
        <taxon>Anthemideae</taxon>
        <taxon>Anthemidinae</taxon>
        <taxon>Tanacetum</taxon>
    </lineage>
</organism>
<gene>
    <name evidence="1" type="ORF">Tci_676116</name>
</gene>
<dbReference type="EMBL" id="BKCJ010539431">
    <property type="protein sequence ID" value="GFB04145.1"/>
    <property type="molecule type" value="Genomic_DNA"/>
</dbReference>
<name>A0A699KV62_TANCI</name>
<reference evidence="1" key="1">
    <citation type="journal article" date="2019" name="Sci. Rep.">
        <title>Draft genome of Tanacetum cinerariifolium, the natural source of mosquito coil.</title>
        <authorList>
            <person name="Yamashiro T."/>
            <person name="Shiraishi A."/>
            <person name="Satake H."/>
            <person name="Nakayama K."/>
        </authorList>
    </citation>
    <scope>NUCLEOTIDE SEQUENCE</scope>
</reference>
<proteinExistence type="predicted"/>
<sequence>MYTEEDSDRYIAQCFVNGLYAPDGEINLKKNNNLISNNYADKLCLEYKVRKGKKLVKKELMVSLRREIYFVQFIINPEEDEFEPRLIFRSDEEGNPNLDDLEMFLDFDFEEIPQIETNLPPMVCKMGKGSQNKKKIMENIVYFNNDTGPSSSVGTPLT</sequence>